<gene>
    <name evidence="2" type="ORF">D9758_017874</name>
</gene>
<evidence type="ECO:0000259" key="1">
    <source>
        <dbReference type="Pfam" id="PF05378"/>
    </source>
</evidence>
<feature type="domain" description="Hydantoinase/oxoprolinase N-terminal" evidence="1">
    <location>
        <begin position="101"/>
        <end position="180"/>
    </location>
</feature>
<name>A0A8H5BBB2_9AGAR</name>
<reference evidence="2 3" key="1">
    <citation type="journal article" date="2020" name="ISME J.">
        <title>Uncovering the hidden diversity of litter-decomposition mechanisms in mushroom-forming fungi.</title>
        <authorList>
            <person name="Floudas D."/>
            <person name="Bentzer J."/>
            <person name="Ahren D."/>
            <person name="Johansson T."/>
            <person name="Persson P."/>
            <person name="Tunlid A."/>
        </authorList>
    </citation>
    <scope>NUCLEOTIDE SEQUENCE [LARGE SCALE GENOMIC DNA]</scope>
    <source>
        <strain evidence="2 3">CBS 291.85</strain>
    </source>
</reference>
<keyword evidence="3" id="KW-1185">Reference proteome</keyword>
<dbReference type="PANTHER" id="PTHR11365:SF2">
    <property type="entry name" value="5-OXOPROLINASE"/>
    <property type="match status" value="1"/>
</dbReference>
<organism evidence="2 3">
    <name type="scientific">Tetrapyrgos nigripes</name>
    <dbReference type="NCBI Taxonomy" id="182062"/>
    <lineage>
        <taxon>Eukaryota</taxon>
        <taxon>Fungi</taxon>
        <taxon>Dikarya</taxon>
        <taxon>Basidiomycota</taxon>
        <taxon>Agaricomycotina</taxon>
        <taxon>Agaricomycetes</taxon>
        <taxon>Agaricomycetidae</taxon>
        <taxon>Agaricales</taxon>
        <taxon>Marasmiineae</taxon>
        <taxon>Marasmiaceae</taxon>
        <taxon>Tetrapyrgos</taxon>
    </lineage>
</organism>
<dbReference type="OrthoDB" id="3643at2759"/>
<evidence type="ECO:0000313" key="3">
    <source>
        <dbReference type="Proteomes" id="UP000559256"/>
    </source>
</evidence>
<dbReference type="Proteomes" id="UP000559256">
    <property type="component" value="Unassembled WGS sequence"/>
</dbReference>
<dbReference type="GO" id="GO:0005829">
    <property type="term" value="C:cytosol"/>
    <property type="evidence" value="ECO:0007669"/>
    <property type="project" value="TreeGrafter"/>
</dbReference>
<dbReference type="EMBL" id="JAACJM010000415">
    <property type="protein sequence ID" value="KAF5320210.1"/>
    <property type="molecule type" value="Genomic_DNA"/>
</dbReference>
<comment type="caution">
    <text evidence="2">The sequence shown here is derived from an EMBL/GenBank/DDBJ whole genome shotgun (WGS) entry which is preliminary data.</text>
</comment>
<dbReference type="InterPro" id="IPR045079">
    <property type="entry name" value="Oxoprolinase-like"/>
</dbReference>
<evidence type="ECO:0000313" key="2">
    <source>
        <dbReference type="EMBL" id="KAF5320210.1"/>
    </source>
</evidence>
<dbReference type="InterPro" id="IPR008040">
    <property type="entry name" value="Hydant_A_N"/>
</dbReference>
<dbReference type="Pfam" id="PF05378">
    <property type="entry name" value="Hydant_A_N"/>
    <property type="match status" value="1"/>
</dbReference>
<dbReference type="AlphaFoldDB" id="A0A8H5BBB2"/>
<proteinExistence type="predicted"/>
<dbReference type="GO" id="GO:0006749">
    <property type="term" value="P:glutathione metabolic process"/>
    <property type="evidence" value="ECO:0007669"/>
    <property type="project" value="TreeGrafter"/>
</dbReference>
<sequence>MEIIAGVKDMRFQALMPDVLHWLGIGVNGSGIDAGKKYELPDRQWVIFYPEDGKELTPEARGPYPDSENLDGERKEMVVKVHMCPLFFVLYTSLRTSVVSQDPANYKDAPTEGIRCVLESVTGEKITRGQVLKTDKLEYIRLSTTVAINALIKRKGTKHTLLITKEFKDLLLINNQLDPEYSTSAFVVQ</sequence>
<dbReference type="PANTHER" id="PTHR11365">
    <property type="entry name" value="5-OXOPROLINASE RELATED"/>
    <property type="match status" value="1"/>
</dbReference>
<protein>
    <recommendedName>
        <fullName evidence="1">Hydantoinase/oxoprolinase N-terminal domain-containing protein</fullName>
    </recommendedName>
</protein>
<accession>A0A8H5BBB2</accession>
<dbReference type="GO" id="GO:0017168">
    <property type="term" value="F:5-oxoprolinase (ATP-hydrolyzing) activity"/>
    <property type="evidence" value="ECO:0007669"/>
    <property type="project" value="TreeGrafter"/>
</dbReference>